<keyword evidence="3" id="KW-1185">Reference proteome</keyword>
<proteinExistence type="predicted"/>
<dbReference type="Pfam" id="PF10651">
    <property type="entry name" value="BppU_N"/>
    <property type="match status" value="1"/>
</dbReference>
<comment type="caution">
    <text evidence="2">The sequence shown here is derived from an EMBL/GenBank/DDBJ whole genome shotgun (WGS) entry which is preliminary data.</text>
</comment>
<name>A0A429ZSS3_9ENTE</name>
<protein>
    <recommendedName>
        <fullName evidence="1">BppU N-terminal domain-containing protein</fullName>
    </recommendedName>
</protein>
<evidence type="ECO:0000313" key="2">
    <source>
        <dbReference type="EMBL" id="RST96669.1"/>
    </source>
</evidence>
<dbReference type="EMBL" id="NGJU01000006">
    <property type="protein sequence ID" value="RST96669.1"/>
    <property type="molecule type" value="Genomic_DNA"/>
</dbReference>
<reference evidence="2 3" key="1">
    <citation type="submission" date="2017-05" db="EMBL/GenBank/DDBJ databases">
        <title>Vagococcus spp. assemblies.</title>
        <authorList>
            <person name="Gulvik C.A."/>
        </authorList>
    </citation>
    <scope>NUCLEOTIDE SEQUENCE [LARGE SCALE GENOMIC DNA]</scope>
    <source>
        <strain evidence="2 3">NCFB 2777</strain>
    </source>
</reference>
<evidence type="ECO:0000259" key="1">
    <source>
        <dbReference type="Pfam" id="PF10651"/>
    </source>
</evidence>
<dbReference type="OrthoDB" id="2193377at2"/>
<gene>
    <name evidence="2" type="ORF">CBF35_05400</name>
</gene>
<dbReference type="AlphaFoldDB" id="A0A429ZSS3"/>
<accession>A0A429ZSS3</accession>
<feature type="domain" description="BppU N-terminal" evidence="1">
    <location>
        <begin position="10"/>
        <end position="153"/>
    </location>
</feature>
<dbReference type="InterPro" id="IPR018913">
    <property type="entry name" value="BppU_N"/>
</dbReference>
<dbReference type="RefSeq" id="WP_126778947.1">
    <property type="nucleotide sequence ID" value="NZ_NGJU01000006.1"/>
</dbReference>
<dbReference type="GeneID" id="98567799"/>
<dbReference type="Gene3D" id="2.60.40.3350">
    <property type="match status" value="1"/>
</dbReference>
<organism evidence="2 3">
    <name type="scientific">Vagococcus salmoninarum</name>
    <dbReference type="NCBI Taxonomy" id="2739"/>
    <lineage>
        <taxon>Bacteria</taxon>
        <taxon>Bacillati</taxon>
        <taxon>Bacillota</taxon>
        <taxon>Bacilli</taxon>
        <taxon>Lactobacillales</taxon>
        <taxon>Enterococcaceae</taxon>
        <taxon>Vagococcus</taxon>
    </lineage>
</organism>
<dbReference type="Proteomes" id="UP000287239">
    <property type="component" value="Unassembled WGS sequence"/>
</dbReference>
<sequence>MNDSLKSAVVNLKATAAEKLTQNTRFEFYSHDYKSGYLLVKMLGEDNKNLVVSNDDTVRIFMRVKDNDTYKHLIYKMTVNDNESGIAELEIPPQILGYVGRVECGVYIEFTDGKTLDVGYFDFKMRKSMIDGEFKELDTIYVKEFSDALEKIKLIADEYETKYAVAIDESQEEFNLFLSESKNNMQELLESDGLVTAQALKKAVDDINYVGTNLWAPDKYKNNVGLINSDGSVGVFSNYAYTDKILIGKAKKITRTVFVIPTKVHGCKYSYYNKDGSFLSQSADLSTGNIGSITSNIPEGAYTVVIYASRKERDPNVRLKFEFGEKATDYSINPYDIETLFDDLKTATLELSDKLLGGK</sequence>
<evidence type="ECO:0000313" key="3">
    <source>
        <dbReference type="Proteomes" id="UP000287239"/>
    </source>
</evidence>